<protein>
    <submittedName>
        <fullName evidence="1">Uncharacterized protein</fullName>
    </submittedName>
</protein>
<evidence type="ECO:0000313" key="2">
    <source>
        <dbReference type="Proteomes" id="UP001374584"/>
    </source>
</evidence>
<name>A0AAN9RBU5_PHACN</name>
<dbReference type="EMBL" id="JAYMYR010000004">
    <property type="protein sequence ID" value="KAK7366587.1"/>
    <property type="molecule type" value="Genomic_DNA"/>
</dbReference>
<evidence type="ECO:0000313" key="1">
    <source>
        <dbReference type="EMBL" id="KAK7366587.1"/>
    </source>
</evidence>
<accession>A0AAN9RBU5</accession>
<proteinExistence type="predicted"/>
<dbReference type="Proteomes" id="UP001374584">
    <property type="component" value="Unassembled WGS sequence"/>
</dbReference>
<gene>
    <name evidence="1" type="ORF">VNO80_08581</name>
</gene>
<dbReference type="AlphaFoldDB" id="A0AAN9RBU5"/>
<sequence>MGAREGRAHGPNAEVKLKFGMATAGGNHLLVAGMRHCRFACASLLNSRSLSSFISVSKSNFLRSSPTHSAAISIRGKWVV</sequence>
<keyword evidence="2" id="KW-1185">Reference proteome</keyword>
<comment type="caution">
    <text evidence="1">The sequence shown here is derived from an EMBL/GenBank/DDBJ whole genome shotgun (WGS) entry which is preliminary data.</text>
</comment>
<organism evidence="1 2">
    <name type="scientific">Phaseolus coccineus</name>
    <name type="common">Scarlet runner bean</name>
    <name type="synonym">Phaseolus multiflorus</name>
    <dbReference type="NCBI Taxonomy" id="3886"/>
    <lineage>
        <taxon>Eukaryota</taxon>
        <taxon>Viridiplantae</taxon>
        <taxon>Streptophyta</taxon>
        <taxon>Embryophyta</taxon>
        <taxon>Tracheophyta</taxon>
        <taxon>Spermatophyta</taxon>
        <taxon>Magnoliopsida</taxon>
        <taxon>eudicotyledons</taxon>
        <taxon>Gunneridae</taxon>
        <taxon>Pentapetalae</taxon>
        <taxon>rosids</taxon>
        <taxon>fabids</taxon>
        <taxon>Fabales</taxon>
        <taxon>Fabaceae</taxon>
        <taxon>Papilionoideae</taxon>
        <taxon>50 kb inversion clade</taxon>
        <taxon>NPAAA clade</taxon>
        <taxon>indigoferoid/millettioid clade</taxon>
        <taxon>Phaseoleae</taxon>
        <taxon>Phaseolus</taxon>
    </lineage>
</organism>
<reference evidence="1 2" key="1">
    <citation type="submission" date="2024-01" db="EMBL/GenBank/DDBJ databases">
        <title>The genomes of 5 underutilized Papilionoideae crops provide insights into root nodulation and disease resistanc.</title>
        <authorList>
            <person name="Jiang F."/>
        </authorList>
    </citation>
    <scope>NUCLEOTIDE SEQUENCE [LARGE SCALE GENOMIC DNA]</scope>
    <source>
        <strain evidence="1">JINMINGXINNONG_FW02</strain>
        <tissue evidence="1">Leaves</tissue>
    </source>
</reference>